<reference evidence="3" key="1">
    <citation type="journal article" date="2019" name="Int. J. Syst. Evol. Microbiol.">
        <title>The Global Catalogue of Microorganisms (GCM) 10K type strain sequencing project: providing services to taxonomists for standard genome sequencing and annotation.</title>
        <authorList>
            <consortium name="The Broad Institute Genomics Platform"/>
            <consortium name="The Broad Institute Genome Sequencing Center for Infectious Disease"/>
            <person name="Wu L."/>
            <person name="Ma J."/>
        </authorList>
    </citation>
    <scope>NUCLEOTIDE SEQUENCE [LARGE SCALE GENOMIC DNA]</scope>
    <source>
        <strain evidence="3">KCTC 62164</strain>
    </source>
</reference>
<sequence>MNIARYAIDKPVNTWIIILACLLGGLWGLATVGRLEDPAFTVKQAIVVTQYPGATATEVEDEVTEVLESAIQQLSQLKKITSKSMPGYSEIQVEIKDKYNSETMPQVWDELRRKVGDARSSLPEGVGAPVVNDDFGDVFGMFYAVTANGFSDEEKRDIAHYLRRELLTVPGVAKVSTAGEPEETIYVEVSNKQLIGLGIPVSEVLKTIQSENAVTSAGSIRVDDQRIRVSMQSSFDSVEAIQALRVGLPGSTEQISLTDIATISREPTETPSQFIRFNGESAFTLAVAGVSDANIVEVGQAVDARFAELEDRIPLGVKISPVYEQHKVVDTAINDFILNLAISVVIVIGVLCLFMGWRMSLVVGVTLLLTVMGTVFFMGIFNIEMERISLGALIIAMGMLVDNAIVIAEGMLINVQKGMSAREAASDSAARTQFPLLGATFIGIMAFAGIGLSPDATGEFLFSLFAVIGISLTLSWILAITVTPLMGHYLLKPQVGDATMYSGRFYGVYRRFLQRALKASGLTVVVLVVLTGLSFYGFGFVKQAFFPSSNTPMFYVNYLLPQGVDINATKRDAEEIEKIILGKEGVESVATFVGRGATRFMLTYQPEQPNSAYTQFIVTMTDRKLIDPLAADLRRIISEQYPSAEVRTDRLVFGPGGGAKIEARFSGEDSEELRRLAQKAMDVMHGSSSVIDIRQDWRQKELTITPRVSSARTLQAGVSRTDVAETLAFATTGVRAGTYREGDRLIPIVARPPVDERLNANRLRERLVWSATSQVYVPITQVVTSFDTVPEEVLVRRLNRARTLTVQANPADGLTTPQGLEGIKASVEAIPLKPGYHLEWGGEYESSRDAQASLGSQLPLTMVIMLVISVLLFGRVKQPLIIWLVVPMALVGVAAGLLISGLPFSFTALLGLLSLSGMLMKNAIVLVDEIDMQISEDITPGDAIVEASVSRLRPVFLAAATTILGMLPLLGDAFFASMAVTIMGGLAFATVLTMVAVPVLYKLIFGIK</sequence>
<feature type="transmembrane region" description="Helical" evidence="1">
    <location>
        <begin position="906"/>
        <end position="927"/>
    </location>
</feature>
<feature type="transmembrane region" description="Helical" evidence="1">
    <location>
        <begin position="460"/>
        <end position="482"/>
    </location>
</feature>
<evidence type="ECO:0000313" key="3">
    <source>
        <dbReference type="Proteomes" id="UP001595444"/>
    </source>
</evidence>
<gene>
    <name evidence="2" type="ORF">ACFOKA_06755</name>
</gene>
<dbReference type="Pfam" id="PF00873">
    <property type="entry name" value="ACR_tran"/>
    <property type="match status" value="1"/>
</dbReference>
<name>A0ABV7D3Z3_9PROT</name>
<feature type="transmembrane region" description="Helical" evidence="1">
    <location>
        <begin position="12"/>
        <end position="30"/>
    </location>
</feature>
<feature type="transmembrane region" description="Helical" evidence="1">
    <location>
        <begin position="854"/>
        <end position="873"/>
    </location>
</feature>
<feature type="transmembrane region" description="Helical" evidence="1">
    <location>
        <begin position="880"/>
        <end position="900"/>
    </location>
</feature>
<accession>A0ABV7D3Z3</accession>
<dbReference type="PANTHER" id="PTHR32063">
    <property type="match status" value="1"/>
</dbReference>
<evidence type="ECO:0000313" key="2">
    <source>
        <dbReference type="EMBL" id="MFC3051595.1"/>
    </source>
</evidence>
<dbReference type="Proteomes" id="UP001595444">
    <property type="component" value="Unassembled WGS sequence"/>
</dbReference>
<feature type="transmembrane region" description="Helical" evidence="1">
    <location>
        <begin position="955"/>
        <end position="976"/>
    </location>
</feature>
<dbReference type="EMBL" id="JBHRSL010000004">
    <property type="protein sequence ID" value="MFC3051595.1"/>
    <property type="molecule type" value="Genomic_DNA"/>
</dbReference>
<dbReference type="SUPFAM" id="SSF82714">
    <property type="entry name" value="Multidrug efflux transporter AcrB TolC docking domain, DN and DC subdomains"/>
    <property type="match status" value="2"/>
</dbReference>
<feature type="transmembrane region" description="Helical" evidence="1">
    <location>
        <begin position="434"/>
        <end position="454"/>
    </location>
</feature>
<feature type="transmembrane region" description="Helical" evidence="1">
    <location>
        <begin position="389"/>
        <end position="413"/>
    </location>
</feature>
<keyword evidence="1" id="KW-0472">Membrane</keyword>
<keyword evidence="1" id="KW-1133">Transmembrane helix</keyword>
<dbReference type="InterPro" id="IPR001036">
    <property type="entry name" value="Acrflvin-R"/>
</dbReference>
<dbReference type="Gene3D" id="1.20.1640.10">
    <property type="entry name" value="Multidrug efflux transporter AcrB transmembrane domain"/>
    <property type="match status" value="2"/>
</dbReference>
<keyword evidence="3" id="KW-1185">Reference proteome</keyword>
<dbReference type="PROSITE" id="PS51257">
    <property type="entry name" value="PROKAR_LIPOPROTEIN"/>
    <property type="match status" value="1"/>
</dbReference>
<dbReference type="SUPFAM" id="SSF82693">
    <property type="entry name" value="Multidrug efflux transporter AcrB pore domain, PN1, PN2, PC1 and PC2 subdomains"/>
    <property type="match status" value="3"/>
</dbReference>
<feature type="transmembrane region" description="Helical" evidence="1">
    <location>
        <begin position="982"/>
        <end position="1004"/>
    </location>
</feature>
<feature type="transmembrane region" description="Helical" evidence="1">
    <location>
        <begin position="519"/>
        <end position="541"/>
    </location>
</feature>
<dbReference type="RefSeq" id="WP_194215072.1">
    <property type="nucleotide sequence ID" value="NZ_CP061205.1"/>
</dbReference>
<keyword evidence="1" id="KW-0812">Transmembrane</keyword>
<proteinExistence type="predicted"/>
<dbReference type="Gene3D" id="3.30.70.1430">
    <property type="entry name" value="Multidrug efflux transporter AcrB pore domain"/>
    <property type="match status" value="2"/>
</dbReference>
<dbReference type="PANTHER" id="PTHR32063:SF18">
    <property type="entry name" value="CATION EFFLUX SYSTEM PROTEIN"/>
    <property type="match status" value="1"/>
</dbReference>
<evidence type="ECO:0000256" key="1">
    <source>
        <dbReference type="SAM" id="Phobius"/>
    </source>
</evidence>
<protein>
    <submittedName>
        <fullName evidence="2">Efflux RND transporter permease subunit</fullName>
    </submittedName>
</protein>
<dbReference type="PRINTS" id="PR00702">
    <property type="entry name" value="ACRIFLAVINRP"/>
</dbReference>
<dbReference type="Gene3D" id="3.30.2090.10">
    <property type="entry name" value="Multidrug efflux transporter AcrB TolC docking domain, DN and DC subdomains"/>
    <property type="match status" value="2"/>
</dbReference>
<dbReference type="Gene3D" id="3.30.70.1440">
    <property type="entry name" value="Multidrug efflux transporter AcrB pore domain"/>
    <property type="match status" value="1"/>
</dbReference>
<feature type="transmembrane region" description="Helical" evidence="1">
    <location>
        <begin position="361"/>
        <end position="383"/>
    </location>
</feature>
<comment type="caution">
    <text evidence="2">The sequence shown here is derived from an EMBL/GenBank/DDBJ whole genome shotgun (WGS) entry which is preliminary data.</text>
</comment>
<feature type="transmembrane region" description="Helical" evidence="1">
    <location>
        <begin position="336"/>
        <end position="354"/>
    </location>
</feature>
<organism evidence="2 3">
    <name type="scientific">Kordiimonas pumila</name>
    <dbReference type="NCBI Taxonomy" id="2161677"/>
    <lineage>
        <taxon>Bacteria</taxon>
        <taxon>Pseudomonadati</taxon>
        <taxon>Pseudomonadota</taxon>
        <taxon>Alphaproteobacteria</taxon>
        <taxon>Kordiimonadales</taxon>
        <taxon>Kordiimonadaceae</taxon>
        <taxon>Kordiimonas</taxon>
    </lineage>
</organism>
<dbReference type="InterPro" id="IPR027463">
    <property type="entry name" value="AcrB_DN_DC_subdom"/>
</dbReference>
<dbReference type="Gene3D" id="3.30.70.1320">
    <property type="entry name" value="Multidrug efflux transporter AcrB pore domain like"/>
    <property type="match status" value="1"/>
</dbReference>
<dbReference type="SUPFAM" id="SSF82866">
    <property type="entry name" value="Multidrug efflux transporter AcrB transmembrane domain"/>
    <property type="match status" value="2"/>
</dbReference>